<dbReference type="Proteomes" id="UP000032668">
    <property type="component" value="Unassembled WGS sequence"/>
</dbReference>
<comment type="similarity">
    <text evidence="2 7">Belongs to the UPF0056 (MarC) family.</text>
</comment>
<evidence type="ECO:0000313" key="9">
    <source>
        <dbReference type="Proteomes" id="UP000032668"/>
    </source>
</evidence>
<sequence>MEQAISAFLLAFTALFSILNPLGSAIIFHDVAGEHSSMQKQALAKRVAAYSCVVMLCALLAGTYILNFFGISMNALRIAGGIVVSVRAYEMLNVPDSSTKRKQRDAAPVNEASDEDLASYAFFPLTLPFTAGPGTIAVTISLAAARPDKLTASGLFYLGEALAVMANSAIIWASYSASDRMVRVLGHSGQMVVSRLVAFLLFGIGVQIAITGLVPVLHQALAG</sequence>
<protein>
    <recommendedName>
        <fullName evidence="7">UPF0056 membrane protein</fullName>
    </recommendedName>
</protein>
<evidence type="ECO:0000256" key="3">
    <source>
        <dbReference type="ARBA" id="ARBA00022475"/>
    </source>
</evidence>
<dbReference type="PANTHER" id="PTHR33508:SF1">
    <property type="entry name" value="UPF0056 MEMBRANE PROTEIN YHCE"/>
    <property type="match status" value="1"/>
</dbReference>
<dbReference type="NCBIfam" id="NF008228">
    <property type="entry name" value="PRK10995.1"/>
    <property type="match status" value="1"/>
</dbReference>
<feature type="transmembrane region" description="Helical" evidence="7">
    <location>
        <begin position="120"/>
        <end position="143"/>
    </location>
</feature>
<dbReference type="InterPro" id="IPR002771">
    <property type="entry name" value="Multi_antbiot-R_MarC"/>
</dbReference>
<dbReference type="Pfam" id="PF01914">
    <property type="entry name" value="MarC"/>
    <property type="match status" value="1"/>
</dbReference>
<feature type="transmembrane region" description="Helical" evidence="7">
    <location>
        <begin position="196"/>
        <end position="217"/>
    </location>
</feature>
<evidence type="ECO:0000256" key="1">
    <source>
        <dbReference type="ARBA" id="ARBA00004651"/>
    </source>
</evidence>
<comment type="caution">
    <text evidence="7">Lacks conserved residue(s) required for the propagation of feature annotation.</text>
</comment>
<feature type="transmembrane region" description="Helical" evidence="7">
    <location>
        <begin position="155"/>
        <end position="175"/>
    </location>
</feature>
<evidence type="ECO:0000256" key="5">
    <source>
        <dbReference type="ARBA" id="ARBA00022989"/>
    </source>
</evidence>
<keyword evidence="9" id="KW-1185">Reference proteome</keyword>
<name>A0A0D6PAX6_9PROT</name>
<evidence type="ECO:0000256" key="7">
    <source>
        <dbReference type="RuleBase" id="RU362048"/>
    </source>
</evidence>
<organism evidence="8 9">
    <name type="scientific">Acidocella aminolytica 101 = DSM 11237</name>
    <dbReference type="NCBI Taxonomy" id="1120923"/>
    <lineage>
        <taxon>Bacteria</taxon>
        <taxon>Pseudomonadati</taxon>
        <taxon>Pseudomonadota</taxon>
        <taxon>Alphaproteobacteria</taxon>
        <taxon>Acetobacterales</taxon>
        <taxon>Acidocellaceae</taxon>
        <taxon>Acidocella</taxon>
    </lineage>
</organism>
<dbReference type="RefSeq" id="WP_048877302.1">
    <property type="nucleotide sequence ID" value="NZ_BANC01000009.1"/>
</dbReference>
<dbReference type="EMBL" id="BANC01000009">
    <property type="protein sequence ID" value="GAN78807.1"/>
    <property type="molecule type" value="Genomic_DNA"/>
</dbReference>
<gene>
    <name evidence="8" type="ORF">Aam_009_010</name>
</gene>
<dbReference type="GO" id="GO:0005886">
    <property type="term" value="C:plasma membrane"/>
    <property type="evidence" value="ECO:0007669"/>
    <property type="project" value="UniProtKB-SubCell"/>
</dbReference>
<dbReference type="OrthoDB" id="21094at2"/>
<reference evidence="8 9" key="1">
    <citation type="submission" date="2012-11" db="EMBL/GenBank/DDBJ databases">
        <title>Whole genome sequence of Acidocella aminolytica 101 = DSM 11237.</title>
        <authorList>
            <person name="Azuma Y."/>
            <person name="Higashiura N."/>
            <person name="Hirakawa H."/>
            <person name="Matsushita K."/>
        </authorList>
    </citation>
    <scope>NUCLEOTIDE SEQUENCE [LARGE SCALE GENOMIC DNA]</scope>
    <source>
        <strain evidence="9">101 / DSM 11237</strain>
    </source>
</reference>
<keyword evidence="6 7" id="KW-0472">Membrane</keyword>
<dbReference type="AlphaFoldDB" id="A0A0D6PAX6"/>
<evidence type="ECO:0000313" key="8">
    <source>
        <dbReference type="EMBL" id="GAN78807.1"/>
    </source>
</evidence>
<proteinExistence type="inferred from homology"/>
<evidence type="ECO:0000256" key="2">
    <source>
        <dbReference type="ARBA" id="ARBA00009784"/>
    </source>
</evidence>
<feature type="transmembrane region" description="Helical" evidence="7">
    <location>
        <begin position="48"/>
        <end position="69"/>
    </location>
</feature>
<comment type="subcellular location">
    <subcellularLocation>
        <location evidence="1 7">Cell membrane</location>
        <topology evidence="1 7">Multi-pass membrane protein</topology>
    </subcellularLocation>
</comment>
<evidence type="ECO:0000256" key="4">
    <source>
        <dbReference type="ARBA" id="ARBA00022692"/>
    </source>
</evidence>
<dbReference type="PANTHER" id="PTHR33508">
    <property type="entry name" value="UPF0056 MEMBRANE PROTEIN YHCE"/>
    <property type="match status" value="1"/>
</dbReference>
<evidence type="ECO:0000256" key="6">
    <source>
        <dbReference type="ARBA" id="ARBA00023136"/>
    </source>
</evidence>
<keyword evidence="5 7" id="KW-1133">Transmembrane helix</keyword>
<keyword evidence="4 7" id="KW-0812">Transmembrane</keyword>
<dbReference type="NCBIfam" id="TIGR00427">
    <property type="entry name" value="NAAT family transporter"/>
    <property type="match status" value="1"/>
</dbReference>
<accession>A0A0D6PAX6</accession>
<keyword evidence="3" id="KW-1003">Cell membrane</keyword>
<dbReference type="STRING" id="1120923.SAMN02746095_01430"/>
<comment type="caution">
    <text evidence="8">The sequence shown here is derived from an EMBL/GenBank/DDBJ whole genome shotgun (WGS) entry which is preliminary data.</text>
</comment>